<keyword evidence="3" id="KW-0862">Zinc</keyword>
<feature type="zinc finger region" description="dksA C4-type" evidence="4">
    <location>
        <begin position="79"/>
        <end position="103"/>
    </location>
</feature>
<keyword evidence="1" id="KW-0479">Metal-binding</keyword>
<proteinExistence type="predicted"/>
<comment type="caution">
    <text evidence="7">The sequence shown here is derived from an EMBL/GenBank/DDBJ whole genome shotgun (WGS) entry which is preliminary data.</text>
</comment>
<dbReference type="EMBL" id="QBKS01000003">
    <property type="protein sequence ID" value="PTX53809.1"/>
    <property type="molecule type" value="Genomic_DNA"/>
</dbReference>
<evidence type="ECO:0000256" key="2">
    <source>
        <dbReference type="ARBA" id="ARBA00022771"/>
    </source>
</evidence>
<dbReference type="Proteomes" id="UP000243978">
    <property type="component" value="Unassembled WGS sequence"/>
</dbReference>
<dbReference type="GO" id="GO:0008270">
    <property type="term" value="F:zinc ion binding"/>
    <property type="evidence" value="ECO:0007669"/>
    <property type="project" value="UniProtKB-KW"/>
</dbReference>
<dbReference type="SUPFAM" id="SSF57716">
    <property type="entry name" value="Glucocorticoid receptor-like (DNA-binding domain)"/>
    <property type="match status" value="1"/>
</dbReference>
<dbReference type="PANTHER" id="PTHR33823">
    <property type="entry name" value="RNA POLYMERASE-BINDING TRANSCRIPTION FACTOR DKSA-RELATED"/>
    <property type="match status" value="1"/>
</dbReference>
<dbReference type="AlphaFoldDB" id="A0A2T6BCL5"/>
<keyword evidence="2" id="KW-0863">Zinc-finger</keyword>
<evidence type="ECO:0000313" key="7">
    <source>
        <dbReference type="EMBL" id="PTX53809.1"/>
    </source>
</evidence>
<evidence type="ECO:0000256" key="1">
    <source>
        <dbReference type="ARBA" id="ARBA00022723"/>
    </source>
</evidence>
<evidence type="ECO:0000256" key="3">
    <source>
        <dbReference type="ARBA" id="ARBA00022833"/>
    </source>
</evidence>
<reference evidence="7 8" key="1">
    <citation type="submission" date="2018-04" db="EMBL/GenBank/DDBJ databases">
        <title>Genomic Encyclopedia of Archaeal and Bacterial Type Strains, Phase II (KMG-II): from individual species to whole genera.</title>
        <authorList>
            <person name="Goeker M."/>
        </authorList>
    </citation>
    <scope>NUCLEOTIDE SEQUENCE [LARGE SCALE GENOMIC DNA]</scope>
    <source>
        <strain evidence="7 8">DSM 100977</strain>
    </source>
</reference>
<dbReference type="Pfam" id="PF21173">
    <property type="entry name" value="DksA-like_N"/>
    <property type="match status" value="1"/>
</dbReference>
<feature type="domain" description="Zinc finger DksA/TraR C4-type" evidence="5">
    <location>
        <begin position="74"/>
        <end position="105"/>
    </location>
</feature>
<protein>
    <submittedName>
        <fullName evidence="7">TraR/DksA family transcriptional regulator</fullName>
    </submittedName>
</protein>
<dbReference type="InterPro" id="IPR000962">
    <property type="entry name" value="Znf_DskA_TraR"/>
</dbReference>
<organism evidence="7 8">
    <name type="scientific">Litoreibacter ponti</name>
    <dbReference type="NCBI Taxonomy" id="1510457"/>
    <lineage>
        <taxon>Bacteria</taxon>
        <taxon>Pseudomonadati</taxon>
        <taxon>Pseudomonadota</taxon>
        <taxon>Alphaproteobacteria</taxon>
        <taxon>Rhodobacterales</taxon>
        <taxon>Roseobacteraceae</taxon>
        <taxon>Litoreibacter</taxon>
    </lineage>
</organism>
<dbReference type="InterPro" id="IPR048487">
    <property type="entry name" value="DksA-like_N"/>
</dbReference>
<dbReference type="Pfam" id="PF01258">
    <property type="entry name" value="zf-dskA_traR"/>
    <property type="match status" value="1"/>
</dbReference>
<dbReference type="Gene3D" id="1.20.120.910">
    <property type="entry name" value="DksA, coiled-coil domain"/>
    <property type="match status" value="1"/>
</dbReference>
<dbReference type="PANTHER" id="PTHR33823:SF4">
    <property type="entry name" value="GENERAL STRESS PROTEIN 16O"/>
    <property type="match status" value="1"/>
</dbReference>
<gene>
    <name evidence="7" type="ORF">C8N43_3852</name>
</gene>
<keyword evidence="8" id="KW-1185">Reference proteome</keyword>
<evidence type="ECO:0000259" key="6">
    <source>
        <dbReference type="Pfam" id="PF21173"/>
    </source>
</evidence>
<dbReference type="SUPFAM" id="SSF109635">
    <property type="entry name" value="DnaK suppressor protein DksA, alpha-hairpin domain"/>
    <property type="match status" value="1"/>
</dbReference>
<evidence type="ECO:0000259" key="5">
    <source>
        <dbReference type="Pfam" id="PF01258"/>
    </source>
</evidence>
<name>A0A2T6BCL5_9RHOB</name>
<sequence>MTDLPRFKKLITDRLQELDARVHEVDHELAEPKSADLNEQAIDLEDDEVLESLGAAAQKEIGLLRLALKRIADGSYGICASCEEPISDARLEAVPYAPLCKRCAKAG</sequence>
<feature type="domain" description="DnaK suppressor protein-like N-terminal" evidence="6">
    <location>
        <begin position="7"/>
        <end position="71"/>
    </location>
</feature>
<dbReference type="InterPro" id="IPR037187">
    <property type="entry name" value="DnaK_N"/>
</dbReference>
<accession>A0A2T6BCL5</accession>
<dbReference type="RefSeq" id="WP_107847485.1">
    <property type="nucleotide sequence ID" value="NZ_QBKS01000003.1"/>
</dbReference>
<dbReference type="OrthoDB" id="1121111at2"/>
<dbReference type="PROSITE" id="PS51128">
    <property type="entry name" value="ZF_DKSA_2"/>
    <property type="match status" value="1"/>
</dbReference>
<evidence type="ECO:0000256" key="4">
    <source>
        <dbReference type="PROSITE-ProRule" id="PRU00510"/>
    </source>
</evidence>
<evidence type="ECO:0000313" key="8">
    <source>
        <dbReference type="Proteomes" id="UP000243978"/>
    </source>
</evidence>